<name>A0A2G8K861_STIJA</name>
<dbReference type="EMBL" id="MRZV01000792">
    <property type="protein sequence ID" value="PIK44200.1"/>
    <property type="molecule type" value="Genomic_DNA"/>
</dbReference>
<dbReference type="Pfam" id="PF02902">
    <property type="entry name" value="Peptidase_C48"/>
    <property type="match status" value="1"/>
</dbReference>
<dbReference type="Gene3D" id="3.30.40.10">
    <property type="entry name" value="Zinc/RING finger domain, C3HC4 (zinc finger)"/>
    <property type="match status" value="1"/>
</dbReference>
<sequence>MQSTGFAPESGEFVQVVNMTNSHWVVLSNIGMTGPNVRLFDSYVAGRKSYPLDIVKAAACLLQTKESELFIHVMNVTQQTDGSSCGVFALAFASILCSGEDPTKMHYDEGTMWQELINNLNDLQMLPFGIRAFNRSVKRRRIQILTEGIFCTCRRPDDGNTMALCAFCNERFHEACVRRIPRREFYCSFCQRRLSKRKVKASKERMGNIRSFQDLVAFKNRYGVHKWHAVAVQLHNFVDRIAFNNTFPDVNEKLAVLEKQPEHLAMNIRGLTLFHTDSADGFDLIYINGPCHKSPISLYETLIHEMAHAKVGLDGRNPKGHGLYYKKVGRKMIKLLNDNSQSVPIEDVINVKFNINILNAIMKDHFS</sequence>
<dbReference type="OrthoDB" id="5985686at2759"/>
<reference evidence="8 9" key="1">
    <citation type="journal article" date="2017" name="PLoS Biol.">
        <title>The sea cucumber genome provides insights into morphological evolution and visceral regeneration.</title>
        <authorList>
            <person name="Zhang X."/>
            <person name="Sun L."/>
            <person name="Yuan J."/>
            <person name="Sun Y."/>
            <person name="Gao Y."/>
            <person name="Zhang L."/>
            <person name="Li S."/>
            <person name="Dai H."/>
            <person name="Hamel J.F."/>
            <person name="Liu C."/>
            <person name="Yu Y."/>
            <person name="Liu S."/>
            <person name="Lin W."/>
            <person name="Guo K."/>
            <person name="Jin S."/>
            <person name="Xu P."/>
            <person name="Storey K.B."/>
            <person name="Huan P."/>
            <person name="Zhang T."/>
            <person name="Zhou Y."/>
            <person name="Zhang J."/>
            <person name="Lin C."/>
            <person name="Li X."/>
            <person name="Xing L."/>
            <person name="Huo D."/>
            <person name="Sun M."/>
            <person name="Wang L."/>
            <person name="Mercier A."/>
            <person name="Li F."/>
            <person name="Yang H."/>
            <person name="Xiang J."/>
        </authorList>
    </citation>
    <scope>NUCLEOTIDE SEQUENCE [LARGE SCALE GENOMIC DNA]</scope>
    <source>
        <strain evidence="8">Shaxun</strain>
        <tissue evidence="8">Muscle</tissue>
    </source>
</reference>
<dbReference type="InterPro" id="IPR011011">
    <property type="entry name" value="Znf_FYVE_PHD"/>
</dbReference>
<feature type="domain" description="Zinc finger PHD-type" evidence="7">
    <location>
        <begin position="150"/>
        <end position="191"/>
    </location>
</feature>
<keyword evidence="3" id="KW-0479">Metal-binding</keyword>
<dbReference type="GO" id="GO:0008270">
    <property type="term" value="F:zinc ion binding"/>
    <property type="evidence" value="ECO:0007669"/>
    <property type="project" value="UniProtKB-KW"/>
</dbReference>
<gene>
    <name evidence="8" type="ORF">BSL78_18942</name>
</gene>
<keyword evidence="2" id="KW-0645">Protease</keyword>
<keyword evidence="4" id="KW-0863">Zinc-finger</keyword>
<keyword evidence="5" id="KW-0378">Hydrolase</keyword>
<evidence type="ECO:0000256" key="5">
    <source>
        <dbReference type="ARBA" id="ARBA00022801"/>
    </source>
</evidence>
<dbReference type="SMART" id="SM00249">
    <property type="entry name" value="PHD"/>
    <property type="match status" value="1"/>
</dbReference>
<dbReference type="InterPro" id="IPR003653">
    <property type="entry name" value="Peptidase_C48_C"/>
</dbReference>
<evidence type="ECO:0000259" key="7">
    <source>
        <dbReference type="SMART" id="SM00249"/>
    </source>
</evidence>
<organism evidence="8 9">
    <name type="scientific">Stichopus japonicus</name>
    <name type="common">Sea cucumber</name>
    <dbReference type="NCBI Taxonomy" id="307972"/>
    <lineage>
        <taxon>Eukaryota</taxon>
        <taxon>Metazoa</taxon>
        <taxon>Echinodermata</taxon>
        <taxon>Eleutherozoa</taxon>
        <taxon>Echinozoa</taxon>
        <taxon>Holothuroidea</taxon>
        <taxon>Aspidochirotacea</taxon>
        <taxon>Aspidochirotida</taxon>
        <taxon>Stichopodidae</taxon>
        <taxon>Apostichopus</taxon>
    </lineage>
</organism>
<dbReference type="SUPFAM" id="SSF54001">
    <property type="entry name" value="Cysteine proteinases"/>
    <property type="match status" value="1"/>
</dbReference>
<dbReference type="InterPro" id="IPR013083">
    <property type="entry name" value="Znf_RING/FYVE/PHD"/>
</dbReference>
<evidence type="ECO:0000256" key="1">
    <source>
        <dbReference type="ARBA" id="ARBA00005234"/>
    </source>
</evidence>
<accession>A0A2G8K861</accession>
<dbReference type="InterPro" id="IPR038765">
    <property type="entry name" value="Papain-like_cys_pep_sf"/>
</dbReference>
<comment type="caution">
    <text evidence="8">The sequence shown here is derived from an EMBL/GenBank/DDBJ whole genome shotgun (WGS) entry which is preliminary data.</text>
</comment>
<dbReference type="PANTHER" id="PTHR34718:SF2">
    <property type="entry name" value="PHD-TYPE DOMAIN-CONTAINING PROTEIN"/>
    <property type="match status" value="1"/>
</dbReference>
<comment type="similarity">
    <text evidence="1">Belongs to the peptidase C48 family.</text>
</comment>
<dbReference type="InterPro" id="IPR001965">
    <property type="entry name" value="Znf_PHD"/>
</dbReference>
<evidence type="ECO:0000256" key="6">
    <source>
        <dbReference type="ARBA" id="ARBA00022833"/>
    </source>
</evidence>
<evidence type="ECO:0000256" key="4">
    <source>
        <dbReference type="ARBA" id="ARBA00022771"/>
    </source>
</evidence>
<evidence type="ECO:0000256" key="3">
    <source>
        <dbReference type="ARBA" id="ARBA00022723"/>
    </source>
</evidence>
<keyword evidence="6" id="KW-0862">Zinc</keyword>
<evidence type="ECO:0000256" key="2">
    <source>
        <dbReference type="ARBA" id="ARBA00022670"/>
    </source>
</evidence>
<evidence type="ECO:0000313" key="9">
    <source>
        <dbReference type="Proteomes" id="UP000230750"/>
    </source>
</evidence>
<proteinExistence type="inferred from homology"/>
<dbReference type="Gene3D" id="3.40.395.10">
    <property type="entry name" value="Adenoviral Proteinase, Chain A"/>
    <property type="match status" value="1"/>
</dbReference>
<dbReference type="Proteomes" id="UP000230750">
    <property type="component" value="Unassembled WGS sequence"/>
</dbReference>
<dbReference type="SUPFAM" id="SSF57903">
    <property type="entry name" value="FYVE/PHD zinc finger"/>
    <property type="match status" value="1"/>
</dbReference>
<protein>
    <recommendedName>
        <fullName evidence="7">Zinc finger PHD-type domain-containing protein</fullName>
    </recommendedName>
</protein>
<dbReference type="GO" id="GO:0006508">
    <property type="term" value="P:proteolysis"/>
    <property type="evidence" value="ECO:0007669"/>
    <property type="project" value="UniProtKB-KW"/>
</dbReference>
<keyword evidence="9" id="KW-1185">Reference proteome</keyword>
<dbReference type="PANTHER" id="PTHR34718">
    <property type="entry name" value="PHD-TYPE DOMAIN-CONTAINING PROTEIN"/>
    <property type="match status" value="1"/>
</dbReference>
<dbReference type="AlphaFoldDB" id="A0A2G8K861"/>
<dbReference type="GO" id="GO:0008234">
    <property type="term" value="F:cysteine-type peptidase activity"/>
    <property type="evidence" value="ECO:0007669"/>
    <property type="project" value="InterPro"/>
</dbReference>
<evidence type="ECO:0000313" key="8">
    <source>
        <dbReference type="EMBL" id="PIK44200.1"/>
    </source>
</evidence>